<dbReference type="Proteomes" id="UP000472262">
    <property type="component" value="Unassembled WGS sequence"/>
</dbReference>
<dbReference type="GO" id="GO:0005829">
    <property type="term" value="C:cytosol"/>
    <property type="evidence" value="ECO:0007669"/>
    <property type="project" value="UniProtKB-SubCell"/>
</dbReference>
<gene>
    <name evidence="12" type="primary">LOC107561932</name>
</gene>
<keyword evidence="4" id="KW-0396">Initiation factor</keyword>
<comment type="subcellular location">
    <subcellularLocation>
        <location evidence="1">Cytoplasm</location>
        <location evidence="1">Cytosol</location>
    </subcellularLocation>
</comment>
<evidence type="ECO:0000256" key="6">
    <source>
        <dbReference type="ARBA" id="ARBA00043898"/>
    </source>
</evidence>
<dbReference type="OMA" id="YAEGIIC"/>
<protein>
    <recommendedName>
        <fullName evidence="7">Translation initiation factor eIF2B subunit delta</fullName>
    </recommendedName>
    <alternativeName>
        <fullName evidence="8">eIF2B GDP-GTP exchange factor subunit delta</fullName>
    </alternativeName>
</protein>
<dbReference type="PANTHER" id="PTHR10233:SF14">
    <property type="entry name" value="TRANSLATION INITIATION FACTOR EIF-2B SUBUNIT DELTA"/>
    <property type="match status" value="1"/>
</dbReference>
<evidence type="ECO:0000256" key="11">
    <source>
        <dbReference type="SAM" id="MobiDB-lite"/>
    </source>
</evidence>
<keyword evidence="5" id="KW-0648">Protein biosynthesis</keyword>
<dbReference type="GO" id="GO:0003743">
    <property type="term" value="F:translation initiation factor activity"/>
    <property type="evidence" value="ECO:0007669"/>
    <property type="project" value="UniProtKB-KW"/>
</dbReference>
<dbReference type="PANTHER" id="PTHR10233">
    <property type="entry name" value="TRANSLATION INITIATION FACTOR EIF-2B"/>
    <property type="match status" value="1"/>
</dbReference>
<evidence type="ECO:0000256" key="2">
    <source>
        <dbReference type="ARBA" id="ARBA00007251"/>
    </source>
</evidence>
<feature type="compositionally biased region" description="Basic and acidic residues" evidence="11">
    <location>
        <begin position="49"/>
        <end position="65"/>
    </location>
</feature>
<evidence type="ECO:0000256" key="7">
    <source>
        <dbReference type="ARBA" id="ARBA00044147"/>
    </source>
</evidence>
<dbReference type="GO" id="GO:0007417">
    <property type="term" value="P:central nervous system development"/>
    <property type="evidence" value="ECO:0007669"/>
    <property type="project" value="UniProtKB-ARBA"/>
</dbReference>
<reference evidence="12" key="1">
    <citation type="submission" date="2025-08" db="UniProtKB">
        <authorList>
            <consortium name="Ensembl"/>
        </authorList>
    </citation>
    <scope>IDENTIFICATION</scope>
</reference>
<dbReference type="AlphaFoldDB" id="A0A672MZC3"/>
<feature type="compositionally biased region" description="Basic and acidic residues" evidence="11">
    <location>
        <begin position="27"/>
        <end position="36"/>
    </location>
</feature>
<dbReference type="Ensembl" id="ENSSGRT00000047249.1">
    <property type="protein sequence ID" value="ENSSGRP00000044128.1"/>
    <property type="gene ID" value="ENSSGRG00000023646.1"/>
</dbReference>
<dbReference type="GO" id="GO:0005851">
    <property type="term" value="C:eukaryotic translation initiation factor 2B complex"/>
    <property type="evidence" value="ECO:0007669"/>
    <property type="project" value="UniProtKB-ARBA"/>
</dbReference>
<proteinExistence type="inferred from homology"/>
<accession>A0A672MZC3</accession>
<evidence type="ECO:0000256" key="3">
    <source>
        <dbReference type="ARBA" id="ARBA00022490"/>
    </source>
</evidence>
<evidence type="ECO:0000313" key="13">
    <source>
        <dbReference type="Proteomes" id="UP000472262"/>
    </source>
</evidence>
<keyword evidence="3" id="KW-0963">Cytoplasm</keyword>
<feature type="region of interest" description="Disordered" evidence="11">
    <location>
        <begin position="1"/>
        <end position="144"/>
    </location>
</feature>
<dbReference type="InterPro" id="IPR037171">
    <property type="entry name" value="NagB/RpiA_transferase-like"/>
</dbReference>
<dbReference type="InParanoid" id="A0A672MZC3"/>
<evidence type="ECO:0000256" key="8">
    <source>
        <dbReference type="ARBA" id="ARBA00044356"/>
    </source>
</evidence>
<comment type="similarity">
    <text evidence="2 10">Belongs to the eIF-2B alpha/beta/delta subunits family.</text>
</comment>
<comment type="function">
    <text evidence="6">Acts as a component of the translation initiation factor 2B (eIF2B) complex, which catalyzes the exchange of GDP for GTP on eukaryotic initiation factor 2 (eIF2) gamma subunit. Its guanine nucleotide exchange factor activity is repressed when bound to eIF2 complex phosphorylated on the alpha subunit, thereby limiting the amount of methionyl-initiator methionine tRNA available to the ribosome and consequently global translation is repressed.</text>
</comment>
<organism evidence="12 13">
    <name type="scientific">Sinocyclocheilus grahami</name>
    <name type="common">Dianchi golden-line fish</name>
    <name type="synonym">Barbus grahami</name>
    <dbReference type="NCBI Taxonomy" id="75366"/>
    <lineage>
        <taxon>Eukaryota</taxon>
        <taxon>Metazoa</taxon>
        <taxon>Chordata</taxon>
        <taxon>Craniata</taxon>
        <taxon>Vertebrata</taxon>
        <taxon>Euteleostomi</taxon>
        <taxon>Actinopterygii</taxon>
        <taxon>Neopterygii</taxon>
        <taxon>Teleostei</taxon>
        <taxon>Ostariophysi</taxon>
        <taxon>Cypriniformes</taxon>
        <taxon>Cyprinidae</taxon>
        <taxon>Cyprininae</taxon>
        <taxon>Sinocyclocheilus</taxon>
    </lineage>
</organism>
<dbReference type="Pfam" id="PF01008">
    <property type="entry name" value="IF-2B"/>
    <property type="match status" value="1"/>
</dbReference>
<name>A0A672MZC3_SINGR</name>
<evidence type="ECO:0000256" key="9">
    <source>
        <dbReference type="ARBA" id="ARBA00046432"/>
    </source>
</evidence>
<dbReference type="GO" id="GO:0048513">
    <property type="term" value="P:animal organ development"/>
    <property type="evidence" value="ECO:0007669"/>
    <property type="project" value="UniProtKB-ARBA"/>
</dbReference>
<evidence type="ECO:0000256" key="5">
    <source>
        <dbReference type="ARBA" id="ARBA00022917"/>
    </source>
</evidence>
<comment type="subunit">
    <text evidence="9">Component of the translation initiation factor 2B (eIF2B) complex which is a heterodecamer of two sets of five different subunits: alpha, beta, gamma, delta and epsilon. Subunits alpha, beta and delta comprise a regulatory subcomplex and subunits epsilon and gamma comprise a catalytic subcomplex. Within the complex, the hexameric regulatory complex resides at the center, with the two heterodimeric catalytic subcomplexes bound on opposite sides.</text>
</comment>
<dbReference type="FunFam" id="3.40.50.10470:FF:000002">
    <property type="entry name" value="Probable translation initiation factor eIF-2B subunit delta"/>
    <property type="match status" value="1"/>
</dbReference>
<dbReference type="InterPro" id="IPR042529">
    <property type="entry name" value="IF_2B-like_C"/>
</dbReference>
<evidence type="ECO:0000313" key="12">
    <source>
        <dbReference type="Ensembl" id="ENSSGRP00000044128.1"/>
    </source>
</evidence>
<keyword evidence="13" id="KW-1185">Reference proteome</keyword>
<evidence type="ECO:0000256" key="10">
    <source>
        <dbReference type="RuleBase" id="RU003814"/>
    </source>
</evidence>
<sequence length="538" mass="60136">MADSDGRQVDSINHSTGNICRLKLFKRKELTREEKQRLRKEKKQHKKNKKDDRGPPEKEKEKEKASVPAPSKPATQSPAHKAAPVPVNASASESPVAAEKPAKSKAEQRAERRARQDTERASKQGKKEGGQLSASSKPKATPNELQPVVKRLPEHIQVDDPAALKKLAKKLERQQVRQINIVPLRSDYGYKVSLFSHLHQYSRKNPPTQQISIPATVIHPSIVRLGLQYSQGIIAGSNARSVALLHAFKQVIRDYSTPPNEELSRDLVNKLSPYISFLSQCRPLSASMGNAIKYIKKEISNIPSQCKEEEAKRRLQECIDSYINEKIILASEAISKYAIEKISDGDVILVYGCSSLVNHILCEAFEKQRKFRVIVVDSRPRLEGKEALRRLVKKGIRCTYVLISALSYILPEVSKVFLGAHALLANGYVMSRVGTSQIALVAKAFNVPVLVCCETYKFCERVQTDSFVSNELDDPDDLIVTRNGKTHLENWQTVKSLGLLNLVYDVTPPDFVDLVITDLGMIPCTSVPVVLRVKNVDQ</sequence>
<dbReference type="InterPro" id="IPR000649">
    <property type="entry name" value="IF-2B-related"/>
</dbReference>
<feature type="compositionally biased region" description="Basic and acidic residues" evidence="11">
    <location>
        <begin position="100"/>
        <end position="129"/>
    </location>
</feature>
<dbReference type="GO" id="GO:0005085">
    <property type="term" value="F:guanyl-nucleotide exchange factor activity"/>
    <property type="evidence" value="ECO:0007669"/>
    <property type="project" value="UniProtKB-ARBA"/>
</dbReference>
<dbReference type="SUPFAM" id="SSF100950">
    <property type="entry name" value="NagB/RpiA/CoA transferase-like"/>
    <property type="match status" value="1"/>
</dbReference>
<evidence type="ECO:0000256" key="4">
    <source>
        <dbReference type="ARBA" id="ARBA00022540"/>
    </source>
</evidence>
<feature type="compositionally biased region" description="Basic residues" evidence="11">
    <location>
        <begin position="37"/>
        <end position="48"/>
    </location>
</feature>
<evidence type="ECO:0000256" key="1">
    <source>
        <dbReference type="ARBA" id="ARBA00004514"/>
    </source>
</evidence>
<dbReference type="Gene3D" id="3.40.50.10470">
    <property type="entry name" value="Translation initiation factor eif-2b, domain 2"/>
    <property type="match status" value="1"/>
</dbReference>
<reference evidence="12" key="2">
    <citation type="submission" date="2025-09" db="UniProtKB">
        <authorList>
            <consortium name="Ensembl"/>
        </authorList>
    </citation>
    <scope>IDENTIFICATION</scope>
</reference>